<evidence type="ECO:0000256" key="7">
    <source>
        <dbReference type="ARBA" id="ARBA00022723"/>
    </source>
</evidence>
<keyword evidence="7" id="KW-0479">Metal-binding</keyword>
<evidence type="ECO:0000256" key="8">
    <source>
        <dbReference type="ARBA" id="ARBA00022982"/>
    </source>
</evidence>
<evidence type="ECO:0000256" key="1">
    <source>
        <dbReference type="ARBA" id="ARBA00001970"/>
    </source>
</evidence>
<evidence type="ECO:0000256" key="13">
    <source>
        <dbReference type="SAM" id="Phobius"/>
    </source>
</evidence>
<feature type="domain" description="Cytochrome b561 bacterial/Ni-hydrogenase" evidence="14">
    <location>
        <begin position="12"/>
        <end position="181"/>
    </location>
</feature>
<keyword evidence="8" id="KW-0249">Electron transport</keyword>
<dbReference type="GO" id="GO:0005886">
    <property type="term" value="C:plasma membrane"/>
    <property type="evidence" value="ECO:0007669"/>
    <property type="project" value="UniProtKB-SubCell"/>
</dbReference>
<dbReference type="EMBL" id="RGGN01000084">
    <property type="protein sequence ID" value="NCU62993.1"/>
    <property type="molecule type" value="Genomic_DNA"/>
</dbReference>
<dbReference type="GO" id="GO:0022904">
    <property type="term" value="P:respiratory electron transport chain"/>
    <property type="evidence" value="ECO:0007669"/>
    <property type="project" value="InterPro"/>
</dbReference>
<evidence type="ECO:0000256" key="12">
    <source>
        <dbReference type="ARBA" id="ARBA00037975"/>
    </source>
</evidence>
<proteinExistence type="inferred from homology"/>
<gene>
    <name evidence="15" type="ORF">EBV78_02735</name>
</gene>
<dbReference type="GO" id="GO:0020037">
    <property type="term" value="F:heme binding"/>
    <property type="evidence" value="ECO:0007669"/>
    <property type="project" value="TreeGrafter"/>
</dbReference>
<protein>
    <submittedName>
        <fullName evidence="15">Cytochrome b</fullName>
    </submittedName>
</protein>
<name>A0A845S5G5_9PROT</name>
<evidence type="ECO:0000256" key="3">
    <source>
        <dbReference type="ARBA" id="ARBA00022448"/>
    </source>
</evidence>
<dbReference type="InterPro" id="IPR011577">
    <property type="entry name" value="Cyt_b561_bac/Ni-Hgenase"/>
</dbReference>
<comment type="subcellular location">
    <subcellularLocation>
        <location evidence="2">Cell membrane</location>
        <topology evidence="2">Multi-pass membrane protein</topology>
    </subcellularLocation>
</comment>
<evidence type="ECO:0000313" key="16">
    <source>
        <dbReference type="Proteomes" id="UP000572953"/>
    </source>
</evidence>
<evidence type="ECO:0000259" key="14">
    <source>
        <dbReference type="Pfam" id="PF01292"/>
    </source>
</evidence>
<keyword evidence="10" id="KW-0408">Iron</keyword>
<dbReference type="InterPro" id="IPR052168">
    <property type="entry name" value="Cytochrome_b561_oxidase"/>
</dbReference>
<comment type="caution">
    <text evidence="15">The sequence shown here is derived from an EMBL/GenBank/DDBJ whole genome shotgun (WGS) entry which is preliminary data.</text>
</comment>
<keyword evidence="6 13" id="KW-0812">Transmembrane</keyword>
<evidence type="ECO:0000256" key="9">
    <source>
        <dbReference type="ARBA" id="ARBA00022989"/>
    </source>
</evidence>
<feature type="transmembrane region" description="Helical" evidence="13">
    <location>
        <begin position="57"/>
        <end position="80"/>
    </location>
</feature>
<evidence type="ECO:0000256" key="5">
    <source>
        <dbReference type="ARBA" id="ARBA00022617"/>
    </source>
</evidence>
<comment type="cofactor">
    <cofactor evidence="1">
        <name>heme b</name>
        <dbReference type="ChEBI" id="CHEBI:60344"/>
    </cofactor>
</comment>
<comment type="similarity">
    <text evidence="12">Belongs to the cytochrome b561 family.</text>
</comment>
<organism evidence="15 16">
    <name type="scientific">Candidatus Fonsibacter lacus</name>
    <dbReference type="NCBI Taxonomy" id="2576439"/>
    <lineage>
        <taxon>Bacteria</taxon>
        <taxon>Pseudomonadati</taxon>
        <taxon>Pseudomonadota</taxon>
        <taxon>Alphaproteobacteria</taxon>
        <taxon>Candidatus Pelagibacterales</taxon>
        <taxon>Candidatus Pelagibacterales incertae sedis</taxon>
        <taxon>Candidatus Fonsibacter</taxon>
    </lineage>
</organism>
<evidence type="ECO:0000313" key="15">
    <source>
        <dbReference type="EMBL" id="NCU62993.1"/>
    </source>
</evidence>
<reference evidence="15 16" key="1">
    <citation type="submission" date="2018-10" db="EMBL/GenBank/DDBJ databases">
        <title>Iterative Subtractive Binning of Freshwater Chronoseries Metagenomes Recovers Nearly Complete Genomes from over Four Hundred Novel Species.</title>
        <authorList>
            <person name="Rodriguez-R L.M."/>
            <person name="Tsementzi D."/>
            <person name="Luo C."/>
            <person name="Konstantinidis K.T."/>
        </authorList>
    </citation>
    <scope>NUCLEOTIDE SEQUENCE [LARGE SCALE GENOMIC DNA]</scope>
    <source>
        <strain evidence="15">WB7_2B_003</strain>
    </source>
</reference>
<keyword evidence="3" id="KW-0813">Transport</keyword>
<evidence type="ECO:0000256" key="4">
    <source>
        <dbReference type="ARBA" id="ARBA00022475"/>
    </source>
</evidence>
<dbReference type="SUPFAM" id="SSF81342">
    <property type="entry name" value="Transmembrane di-heme cytochromes"/>
    <property type="match status" value="1"/>
</dbReference>
<accession>A0A845S5G5</accession>
<keyword evidence="4" id="KW-1003">Cell membrane</keyword>
<evidence type="ECO:0000256" key="6">
    <source>
        <dbReference type="ARBA" id="ARBA00022692"/>
    </source>
</evidence>
<dbReference type="Pfam" id="PF01292">
    <property type="entry name" value="Ni_hydr_CYTB"/>
    <property type="match status" value="1"/>
</dbReference>
<dbReference type="PANTHER" id="PTHR30529">
    <property type="entry name" value="CYTOCHROME B561"/>
    <property type="match status" value="1"/>
</dbReference>
<evidence type="ECO:0000256" key="11">
    <source>
        <dbReference type="ARBA" id="ARBA00023136"/>
    </source>
</evidence>
<dbReference type="Proteomes" id="UP000572953">
    <property type="component" value="Unassembled WGS sequence"/>
</dbReference>
<keyword evidence="5" id="KW-0349">Heme</keyword>
<keyword evidence="9 13" id="KW-1133">Transmembrane helix</keyword>
<dbReference type="PANTHER" id="PTHR30529:SF7">
    <property type="entry name" value="CYTOCHROME B561 BACTERIAL_NI-HYDROGENASE DOMAIN-CONTAINING PROTEIN"/>
    <property type="match status" value="1"/>
</dbReference>
<dbReference type="InterPro" id="IPR016174">
    <property type="entry name" value="Di-haem_cyt_TM"/>
</dbReference>
<evidence type="ECO:0000256" key="10">
    <source>
        <dbReference type="ARBA" id="ARBA00023004"/>
    </source>
</evidence>
<feature type="transmembrane region" description="Helical" evidence="13">
    <location>
        <begin position="92"/>
        <end position="111"/>
    </location>
</feature>
<feature type="transmembrane region" description="Helical" evidence="13">
    <location>
        <begin position="21"/>
        <end position="37"/>
    </location>
</feature>
<feature type="transmembrane region" description="Helical" evidence="13">
    <location>
        <begin position="147"/>
        <end position="170"/>
    </location>
</feature>
<evidence type="ECO:0000256" key="2">
    <source>
        <dbReference type="ARBA" id="ARBA00004651"/>
    </source>
</evidence>
<dbReference type="GO" id="GO:0046872">
    <property type="term" value="F:metal ion binding"/>
    <property type="evidence" value="ECO:0007669"/>
    <property type="project" value="UniProtKB-KW"/>
</dbReference>
<dbReference type="AlphaFoldDB" id="A0A845S5G5"/>
<sequence>MKFRFFNTSDSYGVISKNFHWIMTAVILFNFAIGLMLEDLEKGPLRFFLFNIHKSLGILVIVLIVPRLLWRLVNSVPVALGGNKFLDKISKYAHYFFYFILLVVAFSGWTYSSARGSVVSVFGLFSVPPLVEKNDVIAKLAVNVHKISVYVFIAVLALHVLASLFHHFILKDKTLRRMWYGNTD</sequence>
<keyword evidence="11 13" id="KW-0472">Membrane</keyword>
<dbReference type="GO" id="GO:0009055">
    <property type="term" value="F:electron transfer activity"/>
    <property type="evidence" value="ECO:0007669"/>
    <property type="project" value="InterPro"/>
</dbReference>